<organism evidence="1 2">
    <name type="scientific">Leucogyrophana mollusca</name>
    <dbReference type="NCBI Taxonomy" id="85980"/>
    <lineage>
        <taxon>Eukaryota</taxon>
        <taxon>Fungi</taxon>
        <taxon>Dikarya</taxon>
        <taxon>Basidiomycota</taxon>
        <taxon>Agaricomycotina</taxon>
        <taxon>Agaricomycetes</taxon>
        <taxon>Agaricomycetidae</taxon>
        <taxon>Boletales</taxon>
        <taxon>Boletales incertae sedis</taxon>
        <taxon>Leucogyrophana</taxon>
    </lineage>
</organism>
<evidence type="ECO:0000313" key="1">
    <source>
        <dbReference type="EMBL" id="KAH7917680.1"/>
    </source>
</evidence>
<dbReference type="Proteomes" id="UP000790709">
    <property type="component" value="Unassembled WGS sequence"/>
</dbReference>
<reference evidence="1" key="1">
    <citation type="journal article" date="2021" name="New Phytol.">
        <title>Evolutionary innovations through gain and loss of genes in the ectomycorrhizal Boletales.</title>
        <authorList>
            <person name="Wu G."/>
            <person name="Miyauchi S."/>
            <person name="Morin E."/>
            <person name="Kuo A."/>
            <person name="Drula E."/>
            <person name="Varga T."/>
            <person name="Kohler A."/>
            <person name="Feng B."/>
            <person name="Cao Y."/>
            <person name="Lipzen A."/>
            <person name="Daum C."/>
            <person name="Hundley H."/>
            <person name="Pangilinan J."/>
            <person name="Johnson J."/>
            <person name="Barry K."/>
            <person name="LaButti K."/>
            <person name="Ng V."/>
            <person name="Ahrendt S."/>
            <person name="Min B."/>
            <person name="Choi I.G."/>
            <person name="Park H."/>
            <person name="Plett J.M."/>
            <person name="Magnuson J."/>
            <person name="Spatafora J.W."/>
            <person name="Nagy L.G."/>
            <person name="Henrissat B."/>
            <person name="Grigoriev I.V."/>
            <person name="Yang Z.L."/>
            <person name="Xu J."/>
            <person name="Martin F.M."/>
        </authorList>
    </citation>
    <scope>NUCLEOTIDE SEQUENCE</scope>
    <source>
        <strain evidence="1">KUC20120723A-06</strain>
    </source>
</reference>
<comment type="caution">
    <text evidence="1">The sequence shown here is derived from an EMBL/GenBank/DDBJ whole genome shotgun (WGS) entry which is preliminary data.</text>
</comment>
<sequence length="277" mass="31176">MGDARGGGNRVVRSNHMHLDANISYAQAANQQPKRNEEIREPPQHLQSIGYYDEYGHPFDMYGQAPQTPRREHKCPASPSQTPTSSRRHKRRPELSNGTDILPRPATSAQTQRVDDDTEMTAEEESDVDGTPTISEQGYMESLRLNLQNAVCTLWKISQHAMFPQSIKDLTDQLTKGILRPEPDTQNVKKDEILPILSQLVRDVNKLRQRAPPSPTANTISMTTQTPTQNARDSFATGPVIKPTAKSKTPQKRLLLKKLARRTTLCHVTIQPDWSLK</sequence>
<name>A0ACB8AWC5_9AGAM</name>
<accession>A0ACB8AWC5</accession>
<dbReference type="EMBL" id="MU266970">
    <property type="protein sequence ID" value="KAH7917680.1"/>
    <property type="molecule type" value="Genomic_DNA"/>
</dbReference>
<keyword evidence="2" id="KW-1185">Reference proteome</keyword>
<protein>
    <submittedName>
        <fullName evidence="1">Uncharacterized protein</fullName>
    </submittedName>
</protein>
<proteinExistence type="predicted"/>
<evidence type="ECO:0000313" key="2">
    <source>
        <dbReference type="Proteomes" id="UP000790709"/>
    </source>
</evidence>
<gene>
    <name evidence="1" type="ORF">BV22DRAFT_1135209</name>
</gene>